<keyword evidence="2" id="KW-0945">Host-virus interaction</keyword>
<sequence length="381" mass="42922">MALPIIGPVTTSSGGTAGSRSSYWLKTGYSQAKPFDRVLQYDYRRCDLKVMVPPSSNSYDAYGLAAGFDMLSELNGWHPEVYGRNILYDRFKEKMSSNASLGVSLAELKQSYGMITNLVTKLVSFGRHVKAGRFGDAAHVLGLLRPPKGVSRKKQASSNYLEFHFGWSPLIADIYDVCDVLQSPLNGPWIRATVSEKLGRLDLSPPTKGSNPSAVYPSNTEWETYRYWNGERRFACGAQVAVTNPNLWLANQLGLINPLTIAWELVPFSFVADWFVNLGTVVNSMTDYYGLTLTNEWTTTTYRGTCAYYYMTRYRWWESGRWVYGGGVFGNSRGTFVHTRRQVGLPKPTFVVRPFKVWGWRRAAAAVSLLTLQLDGIQRRR</sequence>
<keyword evidence="5" id="KW-1175">Viral attachment to host cell pilus</keyword>
<organism evidence="8 9">
    <name type="scientific">ssRNA phage SRR6960801_1</name>
    <dbReference type="NCBI Taxonomy" id="2786606"/>
    <lineage>
        <taxon>Viruses</taxon>
        <taxon>Riboviria</taxon>
        <taxon>Orthornavirae</taxon>
        <taxon>Lenarviricota</taxon>
        <taxon>Leviviricetes</taxon>
        <taxon>Norzivirales</taxon>
        <taxon>Fiersviridae</taxon>
        <taxon>Hahsevirus</taxon>
        <taxon>Hahsevirus borboradaptatum</taxon>
        <taxon>Mucrahivirus borboradaptatum</taxon>
    </lineage>
</organism>
<evidence type="ECO:0000313" key="9">
    <source>
        <dbReference type="Proteomes" id="UP000677722"/>
    </source>
</evidence>
<keyword evidence="3" id="KW-1161">Viral attachment to host cell</keyword>
<dbReference type="KEGG" id="vg:80398625"/>
<dbReference type="EMBL" id="BK013606">
    <property type="protein sequence ID" value="DAD50711.1"/>
    <property type="molecule type" value="Genomic_RNA"/>
</dbReference>
<name>A0A8S5KZU6_9VIRU</name>
<dbReference type="GO" id="GO:0044423">
    <property type="term" value="C:virion component"/>
    <property type="evidence" value="ECO:0007669"/>
    <property type="project" value="UniProtKB-KW"/>
</dbReference>
<reference evidence="8" key="1">
    <citation type="submission" date="2020-09" db="EMBL/GenBank/DDBJ databases">
        <title>Leviviricetes taxonomy.</title>
        <authorList>
            <person name="Stockdale S.R."/>
            <person name="Callanan J."/>
            <person name="Adriaenssens E.M."/>
            <person name="Kuhn J.H."/>
            <person name="Rumnieks J."/>
            <person name="Shkoporov A."/>
            <person name="Draper L.A."/>
            <person name="Ross P."/>
            <person name="Hill C."/>
        </authorList>
    </citation>
    <scope>NUCLEOTIDE SEQUENCE</scope>
</reference>
<proteinExistence type="inferred from homology"/>
<keyword evidence="4" id="KW-0946">Virion</keyword>
<comment type="similarity">
    <text evidence="7">Belongs to the Leviviricetes maturation protein family.</text>
</comment>
<evidence type="ECO:0000256" key="6">
    <source>
        <dbReference type="ARBA" id="ARBA00023296"/>
    </source>
</evidence>
<evidence type="ECO:0000256" key="4">
    <source>
        <dbReference type="ARBA" id="ARBA00022844"/>
    </source>
</evidence>
<dbReference type="Pfam" id="PF03863">
    <property type="entry name" value="Phage_mat-A"/>
    <property type="match status" value="1"/>
</dbReference>
<dbReference type="GO" id="GO:0039666">
    <property type="term" value="P:virion attachment to host cell pilus"/>
    <property type="evidence" value="ECO:0007669"/>
    <property type="project" value="UniProtKB-KW"/>
</dbReference>
<protein>
    <submittedName>
        <fullName evidence="8">Maturation protein</fullName>
    </submittedName>
</protein>
<dbReference type="Proteomes" id="UP000677722">
    <property type="component" value="Segment"/>
</dbReference>
<keyword evidence="6" id="KW-1160">Virus entry into host cell</keyword>
<gene>
    <name evidence="8" type="primary">SRR6960801_1_1</name>
</gene>
<evidence type="ECO:0000256" key="3">
    <source>
        <dbReference type="ARBA" id="ARBA00022804"/>
    </source>
</evidence>
<evidence type="ECO:0000256" key="1">
    <source>
        <dbReference type="ARBA" id="ARBA00004328"/>
    </source>
</evidence>
<dbReference type="GeneID" id="80398625"/>
<evidence type="ECO:0000256" key="5">
    <source>
        <dbReference type="ARBA" id="ARBA00023104"/>
    </source>
</evidence>
<dbReference type="InterPro" id="IPR005563">
    <property type="entry name" value="A_protein"/>
</dbReference>
<evidence type="ECO:0000313" key="8">
    <source>
        <dbReference type="EMBL" id="DAD50711.1"/>
    </source>
</evidence>
<evidence type="ECO:0000256" key="7">
    <source>
        <dbReference type="ARBA" id="ARBA00035110"/>
    </source>
</evidence>
<dbReference type="RefSeq" id="YP_010769567.1">
    <property type="nucleotide sequence ID" value="NC_074014.1"/>
</dbReference>
<accession>A0A8S5KZU6</accession>
<comment type="subcellular location">
    <subcellularLocation>
        <location evidence="1">Virion</location>
    </subcellularLocation>
</comment>
<keyword evidence="9" id="KW-1185">Reference proteome</keyword>
<evidence type="ECO:0000256" key="2">
    <source>
        <dbReference type="ARBA" id="ARBA00022581"/>
    </source>
</evidence>